<evidence type="ECO:0000259" key="8">
    <source>
        <dbReference type="Pfam" id="PF02229"/>
    </source>
</evidence>
<dbReference type="InterPro" id="IPR009044">
    <property type="entry name" value="ssDNA-bd_transcriptional_reg"/>
</dbReference>
<dbReference type="OrthoDB" id="2505440at2759"/>
<evidence type="ECO:0000256" key="6">
    <source>
        <dbReference type="ARBA" id="ARBA00023242"/>
    </source>
</evidence>
<name>A0A8H7MJ06_9PLEO</name>
<reference evidence="9" key="1">
    <citation type="submission" date="2018-12" db="EMBL/GenBank/DDBJ databases">
        <authorList>
            <person name="Syme R.A."/>
            <person name="Farfan-Caceres L."/>
            <person name="Lichtenzveig J."/>
        </authorList>
    </citation>
    <scope>NUCLEOTIDE SEQUENCE</scope>
    <source>
        <strain evidence="9">Al4</strain>
    </source>
</reference>
<evidence type="ECO:0000313" key="10">
    <source>
        <dbReference type="Proteomes" id="UP000651452"/>
    </source>
</evidence>
<evidence type="ECO:0000256" key="1">
    <source>
        <dbReference type="ARBA" id="ARBA00004123"/>
    </source>
</evidence>
<dbReference type="Pfam" id="PF02229">
    <property type="entry name" value="PC4"/>
    <property type="match status" value="1"/>
</dbReference>
<dbReference type="InterPro" id="IPR003173">
    <property type="entry name" value="PC4_C"/>
</dbReference>
<dbReference type="AlphaFoldDB" id="A0A8H7MJ06"/>
<keyword evidence="10" id="KW-1185">Reference proteome</keyword>
<comment type="subcellular location">
    <subcellularLocation>
        <location evidence="1">Nucleus</location>
    </subcellularLocation>
</comment>
<evidence type="ECO:0000256" key="2">
    <source>
        <dbReference type="ARBA" id="ARBA00009001"/>
    </source>
</evidence>
<keyword evidence="5" id="KW-0804">Transcription</keyword>
<dbReference type="InterPro" id="IPR045125">
    <property type="entry name" value="Sub1/Tcp4-like"/>
</dbReference>
<dbReference type="EMBL" id="RZGK01000009">
    <property type="protein sequence ID" value="KAF9696833.1"/>
    <property type="molecule type" value="Genomic_DNA"/>
</dbReference>
<dbReference type="SUPFAM" id="SSF54447">
    <property type="entry name" value="ssDNA-binding transcriptional regulator domain"/>
    <property type="match status" value="1"/>
</dbReference>
<feature type="domain" description="Transcriptional coactivator p15 (PC4) C-terminal" evidence="8">
    <location>
        <begin position="71"/>
        <end position="121"/>
    </location>
</feature>
<proteinExistence type="inferred from homology"/>
<evidence type="ECO:0000256" key="7">
    <source>
        <dbReference type="SAM" id="MobiDB-lite"/>
    </source>
</evidence>
<organism evidence="9 10">
    <name type="scientific">Ascochyta lentis</name>
    <dbReference type="NCBI Taxonomy" id="205686"/>
    <lineage>
        <taxon>Eukaryota</taxon>
        <taxon>Fungi</taxon>
        <taxon>Dikarya</taxon>
        <taxon>Ascomycota</taxon>
        <taxon>Pezizomycotina</taxon>
        <taxon>Dothideomycetes</taxon>
        <taxon>Pleosporomycetidae</taxon>
        <taxon>Pleosporales</taxon>
        <taxon>Pleosporineae</taxon>
        <taxon>Didymellaceae</taxon>
        <taxon>Ascochyta</taxon>
    </lineage>
</organism>
<evidence type="ECO:0000256" key="3">
    <source>
        <dbReference type="ARBA" id="ARBA00023015"/>
    </source>
</evidence>
<gene>
    <name evidence="9" type="ORF">EKO04_005602</name>
</gene>
<feature type="region of interest" description="Disordered" evidence="7">
    <location>
        <begin position="137"/>
        <end position="174"/>
    </location>
</feature>
<evidence type="ECO:0000256" key="5">
    <source>
        <dbReference type="ARBA" id="ARBA00023163"/>
    </source>
</evidence>
<dbReference type="GO" id="GO:0003677">
    <property type="term" value="F:DNA binding"/>
    <property type="evidence" value="ECO:0007669"/>
    <property type="project" value="UniProtKB-KW"/>
</dbReference>
<dbReference type="GO" id="GO:0003713">
    <property type="term" value="F:transcription coactivator activity"/>
    <property type="evidence" value="ECO:0007669"/>
    <property type="project" value="InterPro"/>
</dbReference>
<evidence type="ECO:0000313" key="9">
    <source>
        <dbReference type="EMBL" id="KAF9696833.1"/>
    </source>
</evidence>
<keyword evidence="6" id="KW-0539">Nucleus</keyword>
<keyword evidence="4" id="KW-0238">DNA-binding</keyword>
<dbReference type="Proteomes" id="UP000651452">
    <property type="component" value="Unassembled WGS sequence"/>
</dbReference>
<dbReference type="PANTHER" id="PTHR13215">
    <property type="entry name" value="RNA POLYMERASE II TRANSCRIPTIONAL COACTIVATOR"/>
    <property type="match status" value="1"/>
</dbReference>
<accession>A0A8H7MJ06</accession>
<protein>
    <recommendedName>
        <fullName evidence="8">Transcriptional coactivator p15 (PC4) C-terminal domain-containing protein</fullName>
    </recommendedName>
</protein>
<comment type="caution">
    <text evidence="9">The sequence shown here is derived from an EMBL/GenBank/DDBJ whole genome shotgun (WGS) entry which is preliminary data.</text>
</comment>
<reference evidence="9" key="2">
    <citation type="submission" date="2020-09" db="EMBL/GenBank/DDBJ databases">
        <title>Reference genome assembly for Australian Ascochyta lentis isolate Al4.</title>
        <authorList>
            <person name="Lee R.C."/>
            <person name="Farfan-Caceres L.M."/>
            <person name="Debler J.W."/>
            <person name="Williams A.H."/>
            <person name="Henares B.M."/>
        </authorList>
    </citation>
    <scope>NUCLEOTIDE SEQUENCE</scope>
    <source>
        <strain evidence="9">Al4</strain>
    </source>
</reference>
<evidence type="ECO:0000256" key="4">
    <source>
        <dbReference type="ARBA" id="ARBA00023125"/>
    </source>
</evidence>
<dbReference type="GO" id="GO:0005634">
    <property type="term" value="C:nucleus"/>
    <property type="evidence" value="ECO:0007669"/>
    <property type="project" value="UniProtKB-SubCell"/>
</dbReference>
<sequence>MAGGFKRGGFQKASSGGFKKGYTKKRSPEDDDDAPRASKKSKGDGDEEEDVAPLVPKLQIDDDKNPFVPINHSGKRRVTVSDFKGTTLISIREYWTNDGGELKPGKKGISLSVEQYNALLAAAPILESVLRERDIEVARPDYEANPDAAGPGGEANEGQQTTVKADDDEEDEEE</sequence>
<keyword evidence="3" id="KW-0805">Transcription regulation</keyword>
<dbReference type="GO" id="GO:0060261">
    <property type="term" value="P:positive regulation of transcription initiation by RNA polymerase II"/>
    <property type="evidence" value="ECO:0007669"/>
    <property type="project" value="InterPro"/>
</dbReference>
<comment type="similarity">
    <text evidence="2">Belongs to the transcriptional coactivator PC4 family.</text>
</comment>
<feature type="region of interest" description="Disordered" evidence="7">
    <location>
        <begin position="1"/>
        <end position="72"/>
    </location>
</feature>
<dbReference type="Gene3D" id="2.30.31.10">
    <property type="entry name" value="Transcriptional Coactivator Pc4, Chain A"/>
    <property type="match status" value="1"/>
</dbReference>